<feature type="transmembrane region" description="Helical" evidence="13">
    <location>
        <begin position="326"/>
        <end position="344"/>
    </location>
</feature>
<evidence type="ECO:0000256" key="2">
    <source>
        <dbReference type="ARBA" id="ARBA00004687"/>
    </source>
</evidence>
<evidence type="ECO:0000256" key="8">
    <source>
        <dbReference type="ARBA" id="ARBA00022692"/>
    </source>
</evidence>
<evidence type="ECO:0000313" key="14">
    <source>
        <dbReference type="EMBL" id="KAK4508523.1"/>
    </source>
</evidence>
<name>A0ABR0F6E9_ZASCE</name>
<evidence type="ECO:0000256" key="4">
    <source>
        <dbReference type="ARBA" id="ARBA00013797"/>
    </source>
</evidence>
<evidence type="ECO:0000256" key="1">
    <source>
        <dbReference type="ARBA" id="ARBA00004477"/>
    </source>
</evidence>
<comment type="pathway">
    <text evidence="2 13">Glycolipid biosynthesis; glycosylphosphatidylinositol-anchor biosynthesis.</text>
</comment>
<keyword evidence="8 13" id="KW-0812">Transmembrane</keyword>
<comment type="caution">
    <text evidence="14">The sequence shown here is derived from an EMBL/GenBank/DDBJ whole genome shotgun (WGS) entry which is preliminary data.</text>
</comment>
<reference evidence="14 15" key="1">
    <citation type="journal article" date="2023" name="G3 (Bethesda)">
        <title>A chromosome-level genome assembly of Zasmidium syzygii isolated from banana leaves.</title>
        <authorList>
            <person name="van Westerhoven A.C."/>
            <person name="Mehrabi R."/>
            <person name="Talebi R."/>
            <person name="Steentjes M.B.F."/>
            <person name="Corcolon B."/>
            <person name="Chong P.A."/>
            <person name="Kema G.H.J."/>
            <person name="Seidl M.F."/>
        </authorList>
    </citation>
    <scope>NUCLEOTIDE SEQUENCE [LARGE SCALE GENOMIC DNA]</scope>
    <source>
        <strain evidence="14 15">P124</strain>
    </source>
</reference>
<dbReference type="EC" id="2.4.1.-" evidence="13"/>
<accession>A0ABR0F6E9</accession>
<dbReference type="Pfam" id="PF05007">
    <property type="entry name" value="Mannosyl_trans"/>
    <property type="match status" value="1"/>
</dbReference>
<dbReference type="PANTHER" id="PTHR12886">
    <property type="entry name" value="PIG-M MANNOSYLTRANSFERASE"/>
    <property type="match status" value="1"/>
</dbReference>
<dbReference type="PANTHER" id="PTHR12886:SF0">
    <property type="entry name" value="GPI MANNOSYLTRANSFERASE 1"/>
    <property type="match status" value="1"/>
</dbReference>
<evidence type="ECO:0000256" key="9">
    <source>
        <dbReference type="ARBA" id="ARBA00022824"/>
    </source>
</evidence>
<evidence type="ECO:0000256" key="6">
    <source>
        <dbReference type="ARBA" id="ARBA00022676"/>
    </source>
</evidence>
<dbReference type="InterPro" id="IPR007704">
    <property type="entry name" value="PIG-M"/>
</dbReference>
<feature type="transmembrane region" description="Helical" evidence="13">
    <location>
        <begin position="12"/>
        <end position="31"/>
    </location>
</feature>
<organism evidence="14 15">
    <name type="scientific">Zasmidium cellare</name>
    <name type="common">Wine cellar mold</name>
    <name type="synonym">Racodium cellare</name>
    <dbReference type="NCBI Taxonomy" id="395010"/>
    <lineage>
        <taxon>Eukaryota</taxon>
        <taxon>Fungi</taxon>
        <taxon>Dikarya</taxon>
        <taxon>Ascomycota</taxon>
        <taxon>Pezizomycotina</taxon>
        <taxon>Dothideomycetes</taxon>
        <taxon>Dothideomycetidae</taxon>
        <taxon>Mycosphaerellales</taxon>
        <taxon>Mycosphaerellaceae</taxon>
        <taxon>Zasmidium</taxon>
    </lineage>
</organism>
<feature type="transmembrane region" description="Helical" evidence="13">
    <location>
        <begin position="217"/>
        <end position="236"/>
    </location>
</feature>
<comment type="subcellular location">
    <subcellularLocation>
        <location evidence="1 13">Endoplasmic reticulum membrane</location>
        <topology evidence="1 13">Multi-pass membrane protein</topology>
    </subcellularLocation>
</comment>
<keyword evidence="9 13" id="KW-0256">Endoplasmic reticulum</keyword>
<evidence type="ECO:0000256" key="7">
    <source>
        <dbReference type="ARBA" id="ARBA00022679"/>
    </source>
</evidence>
<keyword evidence="11 13" id="KW-0472">Membrane</keyword>
<dbReference type="EMBL" id="JAXOVC010000001">
    <property type="protein sequence ID" value="KAK4508523.1"/>
    <property type="molecule type" value="Genomic_DNA"/>
</dbReference>
<dbReference type="Proteomes" id="UP001305779">
    <property type="component" value="Unassembled WGS sequence"/>
</dbReference>
<keyword evidence="10 13" id="KW-1133">Transmembrane helix</keyword>
<sequence>MTTTTPSPGPWHPLIIFPFAIALRAILLIYGRWQDTHSPFKYTDIDYLVFTDAARFVSQYRSPYDRATYRYTPLLAWILYPTTWGGWWFEFGKGVFAVGDVVTGAMIWWILRRHFGMDVRRAGQFASIWLLNPMVANISTRGSSEGLLAVLVVALLWAGLERRAGVAGALLGFGVHFKIYPFVYAAGFWWWFGERRRSVVEELNDVLGMVTRERGKLVGASAGTFMVFNVGMWYCYGMPFVEHSYTYHLTRIDHRHNFSVYNTMLHLSSLAGGEGGFKVESLAFIPQLFLSVLAIPALLAKTDLASTMLAQTFAFVTFNKVCTSQYFLWYMVFLPFYLPFSTLLKKPRTGITALVLWVAGQALWLQQGYELEFNGQSTFVPGLWFTSVVFFLVNCWILGIVVDDVKSRGRDVVADHPAESKKDR</sequence>
<keyword evidence="6 13" id="KW-0328">Glycosyltransferase</keyword>
<feature type="transmembrane region" description="Helical" evidence="13">
    <location>
        <begin position="71"/>
        <end position="89"/>
    </location>
</feature>
<evidence type="ECO:0000256" key="3">
    <source>
        <dbReference type="ARBA" id="ARBA00011071"/>
    </source>
</evidence>
<evidence type="ECO:0000256" key="11">
    <source>
        <dbReference type="ARBA" id="ARBA00023136"/>
    </source>
</evidence>
<feature type="transmembrane region" description="Helical" evidence="13">
    <location>
        <begin position="142"/>
        <end position="160"/>
    </location>
</feature>
<feature type="transmembrane region" description="Helical" evidence="13">
    <location>
        <begin position="166"/>
        <end position="192"/>
    </location>
</feature>
<evidence type="ECO:0000256" key="13">
    <source>
        <dbReference type="RuleBase" id="RU365064"/>
    </source>
</evidence>
<feature type="transmembrane region" description="Helical" evidence="13">
    <location>
        <begin position="95"/>
        <end position="111"/>
    </location>
</feature>
<keyword evidence="7 13" id="KW-0808">Transferase</keyword>
<protein>
    <recommendedName>
        <fullName evidence="4 13">GPI mannosyltransferase 1</fullName>
        <ecNumber evidence="13">2.4.1.-</ecNumber>
    </recommendedName>
    <alternativeName>
        <fullName evidence="13">GPI mannosyltransferase I</fullName>
    </alternativeName>
</protein>
<keyword evidence="5 13" id="KW-0337">GPI-anchor biosynthesis</keyword>
<comment type="similarity">
    <text evidence="3 13">Belongs to the PIGM family.</text>
</comment>
<evidence type="ECO:0000256" key="12">
    <source>
        <dbReference type="ARBA" id="ARBA00025399"/>
    </source>
</evidence>
<evidence type="ECO:0000256" key="5">
    <source>
        <dbReference type="ARBA" id="ARBA00022502"/>
    </source>
</evidence>
<keyword evidence="15" id="KW-1185">Reference proteome</keyword>
<comment type="function">
    <text evidence="12 13">Mannosyltransferase involved in glycosylphosphatidylinositol-anchor biosynthesis. Transfers the first alpha-1,4-mannose to GlcN-acyl-PI during GPI precursor assembly. Required for cell wall integrity.</text>
</comment>
<feature type="transmembrane region" description="Helical" evidence="13">
    <location>
        <begin position="381"/>
        <end position="402"/>
    </location>
</feature>
<proteinExistence type="inferred from homology"/>
<gene>
    <name evidence="14" type="ORF">PRZ48_002262</name>
</gene>
<evidence type="ECO:0000256" key="10">
    <source>
        <dbReference type="ARBA" id="ARBA00022989"/>
    </source>
</evidence>
<evidence type="ECO:0000313" key="15">
    <source>
        <dbReference type="Proteomes" id="UP001305779"/>
    </source>
</evidence>